<keyword evidence="5 6" id="KW-0067">ATP-binding</keyword>
<evidence type="ECO:0000256" key="9">
    <source>
        <dbReference type="SAM" id="SignalP"/>
    </source>
</evidence>
<dbReference type="GO" id="GO:0004674">
    <property type="term" value="F:protein serine/threonine kinase activity"/>
    <property type="evidence" value="ECO:0007669"/>
    <property type="project" value="UniProtKB-KW"/>
</dbReference>
<dbReference type="SMART" id="SM00220">
    <property type="entry name" value="S_TKc"/>
    <property type="match status" value="1"/>
</dbReference>
<dbReference type="SUPFAM" id="SSF56112">
    <property type="entry name" value="Protein kinase-like (PK-like)"/>
    <property type="match status" value="1"/>
</dbReference>
<feature type="region of interest" description="Disordered" evidence="7">
    <location>
        <begin position="280"/>
        <end position="324"/>
    </location>
</feature>
<evidence type="ECO:0000256" key="8">
    <source>
        <dbReference type="SAM" id="Phobius"/>
    </source>
</evidence>
<keyword evidence="8" id="KW-0472">Membrane</keyword>
<dbReference type="PROSITE" id="PS00108">
    <property type="entry name" value="PROTEIN_KINASE_ST"/>
    <property type="match status" value="1"/>
</dbReference>
<dbReference type="GO" id="GO:0005524">
    <property type="term" value="F:ATP binding"/>
    <property type="evidence" value="ECO:0007669"/>
    <property type="project" value="UniProtKB-UniRule"/>
</dbReference>
<dbReference type="OrthoDB" id="4062651at2759"/>
<evidence type="ECO:0000256" key="5">
    <source>
        <dbReference type="ARBA" id="ARBA00022840"/>
    </source>
</evidence>
<dbReference type="InterPro" id="IPR000719">
    <property type="entry name" value="Prot_kinase_dom"/>
</dbReference>
<dbReference type="InterPro" id="IPR008271">
    <property type="entry name" value="Ser/Thr_kinase_AS"/>
</dbReference>
<keyword evidence="1" id="KW-0723">Serine/threonine-protein kinase</keyword>
<dbReference type="InterPro" id="IPR051681">
    <property type="entry name" value="Ser/Thr_Kinases-Pseudokinases"/>
</dbReference>
<dbReference type="PROSITE" id="PS00107">
    <property type="entry name" value="PROTEIN_KINASE_ATP"/>
    <property type="match status" value="1"/>
</dbReference>
<dbReference type="CDD" id="cd13999">
    <property type="entry name" value="STKc_MAP3K-like"/>
    <property type="match status" value="1"/>
</dbReference>
<dbReference type="InterPro" id="IPR001245">
    <property type="entry name" value="Ser-Thr/Tyr_kinase_cat_dom"/>
</dbReference>
<comment type="caution">
    <text evidence="11">The sequence shown here is derived from an EMBL/GenBank/DDBJ whole genome shotgun (WGS) entry which is preliminary data.</text>
</comment>
<dbReference type="InterPro" id="IPR017441">
    <property type="entry name" value="Protein_kinase_ATP_BS"/>
</dbReference>
<evidence type="ECO:0000313" key="12">
    <source>
        <dbReference type="Proteomes" id="UP000612055"/>
    </source>
</evidence>
<dbReference type="AlphaFoldDB" id="A0A836C3N8"/>
<keyword evidence="12" id="KW-1185">Reference proteome</keyword>
<dbReference type="InterPro" id="IPR011009">
    <property type="entry name" value="Kinase-like_dom_sf"/>
</dbReference>
<name>A0A836C3N8_9CHLO</name>
<evidence type="ECO:0000259" key="10">
    <source>
        <dbReference type="PROSITE" id="PS50011"/>
    </source>
</evidence>
<proteinExistence type="predicted"/>
<dbReference type="Pfam" id="PF07714">
    <property type="entry name" value="PK_Tyr_Ser-Thr"/>
    <property type="match status" value="1"/>
</dbReference>
<feature type="compositionally biased region" description="Low complexity" evidence="7">
    <location>
        <begin position="863"/>
        <end position="877"/>
    </location>
</feature>
<dbReference type="PANTHER" id="PTHR44329">
    <property type="entry name" value="SERINE/THREONINE-PROTEIN KINASE TNNI3K-RELATED"/>
    <property type="match status" value="1"/>
</dbReference>
<keyword evidence="8" id="KW-1133">Transmembrane helix</keyword>
<keyword evidence="8" id="KW-0812">Transmembrane</keyword>
<evidence type="ECO:0000256" key="3">
    <source>
        <dbReference type="ARBA" id="ARBA00022741"/>
    </source>
</evidence>
<organism evidence="11 12">
    <name type="scientific">Edaphochlamys debaryana</name>
    <dbReference type="NCBI Taxonomy" id="47281"/>
    <lineage>
        <taxon>Eukaryota</taxon>
        <taxon>Viridiplantae</taxon>
        <taxon>Chlorophyta</taxon>
        <taxon>core chlorophytes</taxon>
        <taxon>Chlorophyceae</taxon>
        <taxon>CS clade</taxon>
        <taxon>Chlamydomonadales</taxon>
        <taxon>Chlamydomonadales incertae sedis</taxon>
        <taxon>Edaphochlamys</taxon>
    </lineage>
</organism>
<keyword evidence="4" id="KW-0418">Kinase</keyword>
<keyword evidence="3 6" id="KW-0547">Nucleotide-binding</keyword>
<feature type="domain" description="Protein kinase" evidence="10">
    <location>
        <begin position="579"/>
        <end position="846"/>
    </location>
</feature>
<feature type="compositionally biased region" description="Gly residues" evidence="7">
    <location>
        <begin position="520"/>
        <end position="529"/>
    </location>
</feature>
<accession>A0A836C3N8</accession>
<feature type="transmembrane region" description="Helical" evidence="8">
    <location>
        <begin position="330"/>
        <end position="355"/>
    </location>
</feature>
<feature type="chain" id="PRO_5032820774" description="Protein kinase domain-containing protein" evidence="9">
    <location>
        <begin position="23"/>
        <end position="910"/>
    </location>
</feature>
<keyword evidence="2" id="KW-0808">Transferase</keyword>
<evidence type="ECO:0000256" key="7">
    <source>
        <dbReference type="SAM" id="MobiDB-lite"/>
    </source>
</evidence>
<gene>
    <name evidence="11" type="ORF">HYH03_004140</name>
</gene>
<feature type="region of interest" description="Disordered" evidence="7">
    <location>
        <begin position="854"/>
        <end position="897"/>
    </location>
</feature>
<dbReference type="EMBL" id="JAEHOE010000012">
    <property type="protein sequence ID" value="KAG2497874.1"/>
    <property type="molecule type" value="Genomic_DNA"/>
</dbReference>
<feature type="compositionally biased region" description="Basic and acidic residues" evidence="7">
    <location>
        <begin position="537"/>
        <end position="555"/>
    </location>
</feature>
<protein>
    <recommendedName>
        <fullName evidence="10">Protein kinase domain-containing protein</fullName>
    </recommendedName>
</protein>
<evidence type="ECO:0000256" key="1">
    <source>
        <dbReference type="ARBA" id="ARBA00022527"/>
    </source>
</evidence>
<evidence type="ECO:0000256" key="6">
    <source>
        <dbReference type="PROSITE-ProRule" id="PRU10141"/>
    </source>
</evidence>
<evidence type="ECO:0000256" key="2">
    <source>
        <dbReference type="ARBA" id="ARBA00022679"/>
    </source>
</evidence>
<feature type="binding site" evidence="6">
    <location>
        <position position="606"/>
    </location>
    <ligand>
        <name>ATP</name>
        <dbReference type="ChEBI" id="CHEBI:30616"/>
    </ligand>
</feature>
<dbReference type="PROSITE" id="PS50011">
    <property type="entry name" value="PROTEIN_KINASE_DOM"/>
    <property type="match status" value="1"/>
</dbReference>
<feature type="signal peptide" evidence="9">
    <location>
        <begin position="1"/>
        <end position="22"/>
    </location>
</feature>
<sequence>MKNVSVARLAALFLAVLASSSAQLTPGWRACSTGRDLARAFAEGDGALLTADITLSQQDWDGLSIPIVIAANRSFTVAGVADETRRGLLRGPTLDLAAEDVRAKIRLEPGASLTFRNLVLVHWREGSSNQAPGVSLVAPVVAAPAPAGTAATPPPVTIVRLEHVGMLYRYCFPMSLAKPAAAAFRRPDAMPGTNSYEWDFPWPANCINSTWARPMERCYTYVGRYLDVASAGADVDSLGRPTLNGYYVQYLDAIGLCTLTMPEECIARLRPVGCSLFLNAQPEEPPPPAPPPQPPYAPPQPLPDADMASTIVAGTDGGGSSGDSDQTGAVVGAAVGGAVGGCLVLALAAVAVVMYRRRRHGSAAAGTAEASAAAGARSDMEAGGAPCPASALNAGNSSNACVHMEVSSTTTAATSSNIHDSDLSSATGSKGRITSPAGIGARGLLGLGSLASSSGPLEGGDTDDVVTHQTPVRKDVKLNIHLNSKPAAATTAAISRRESPSSAALDSLVNLMARGPSAPGTGGRSGGDGVTSPATDTDGRRPPEQSGERETEREGGVSSLLALQASGSSMVTGTASEVKLTPVMLGKGAFGRVMVGEWNGQQVAVKVVADTHKWGGSQDVLLKCFAHEVEILARCQHPNILRLLAACPRPPRLCLVTELMETSLDGVLHGGTAMRLSLRKVLYIAAQIARGLAYLHPTIVHRDVKPGNILLNDAAKSRPVVKISDFGLSRLRSTVLITATPGAGTPGYLAPECFEQGVMGTITHKADIFSLGVVIWEMLTRERPWDGVAPLGIAVGVAREQRRLPLSQLPPNRCPPELKALVEQCWDKDPLRRPAAAELSKILEKMELDLVQPAATEESEIRPAGPEPEASPEASPSLAVKDAGAAREDESDEYEYGPILAVSLAGDQRY</sequence>
<feature type="region of interest" description="Disordered" evidence="7">
    <location>
        <begin position="512"/>
        <end position="557"/>
    </location>
</feature>
<evidence type="ECO:0000313" key="11">
    <source>
        <dbReference type="EMBL" id="KAG2497874.1"/>
    </source>
</evidence>
<feature type="region of interest" description="Disordered" evidence="7">
    <location>
        <begin position="411"/>
        <end position="435"/>
    </location>
</feature>
<dbReference type="PANTHER" id="PTHR44329:SF214">
    <property type="entry name" value="PROTEIN KINASE DOMAIN-CONTAINING PROTEIN"/>
    <property type="match status" value="1"/>
</dbReference>
<dbReference type="Gene3D" id="1.10.510.10">
    <property type="entry name" value="Transferase(Phosphotransferase) domain 1"/>
    <property type="match status" value="1"/>
</dbReference>
<reference evidence="11" key="1">
    <citation type="journal article" date="2020" name="bioRxiv">
        <title>Comparative genomics of Chlamydomonas.</title>
        <authorList>
            <person name="Craig R.J."/>
            <person name="Hasan A.R."/>
            <person name="Ness R.W."/>
            <person name="Keightley P.D."/>
        </authorList>
    </citation>
    <scope>NUCLEOTIDE SEQUENCE</scope>
    <source>
        <strain evidence="11">CCAP 11/70</strain>
    </source>
</reference>
<dbReference type="Proteomes" id="UP000612055">
    <property type="component" value="Unassembled WGS sequence"/>
</dbReference>
<feature type="compositionally biased region" description="Pro residues" evidence="7">
    <location>
        <begin position="283"/>
        <end position="302"/>
    </location>
</feature>
<dbReference type="Gene3D" id="3.30.200.20">
    <property type="entry name" value="Phosphorylase Kinase, domain 1"/>
    <property type="match status" value="1"/>
</dbReference>
<evidence type="ECO:0000256" key="4">
    <source>
        <dbReference type="ARBA" id="ARBA00022777"/>
    </source>
</evidence>
<keyword evidence="9" id="KW-0732">Signal</keyword>